<dbReference type="Proteomes" id="UP001595976">
    <property type="component" value="Unassembled WGS sequence"/>
</dbReference>
<evidence type="ECO:0000313" key="2">
    <source>
        <dbReference type="Proteomes" id="UP001595976"/>
    </source>
</evidence>
<name>A0ABW0EX00_9HYPH</name>
<proteinExistence type="predicted"/>
<comment type="caution">
    <text evidence="1">The sequence shown here is derived from an EMBL/GenBank/DDBJ whole genome shotgun (WGS) entry which is preliminary data.</text>
</comment>
<dbReference type="EMBL" id="JBHSLI010000001">
    <property type="protein sequence ID" value="MFC5291632.1"/>
    <property type="molecule type" value="Genomic_DNA"/>
</dbReference>
<organism evidence="1 2">
    <name type="scientific">Bosea minatitlanensis</name>
    <dbReference type="NCBI Taxonomy" id="128782"/>
    <lineage>
        <taxon>Bacteria</taxon>
        <taxon>Pseudomonadati</taxon>
        <taxon>Pseudomonadota</taxon>
        <taxon>Alphaproteobacteria</taxon>
        <taxon>Hyphomicrobiales</taxon>
        <taxon>Boseaceae</taxon>
        <taxon>Bosea</taxon>
    </lineage>
</organism>
<protein>
    <submittedName>
        <fullName evidence="1">Cation transporter</fullName>
    </submittedName>
</protein>
<dbReference type="InterPro" id="IPR036163">
    <property type="entry name" value="HMA_dom_sf"/>
</dbReference>
<dbReference type="Gene3D" id="3.30.70.100">
    <property type="match status" value="1"/>
</dbReference>
<gene>
    <name evidence="1" type="ORF">ACFPK2_01360</name>
</gene>
<accession>A0ABW0EX00</accession>
<dbReference type="RefSeq" id="WP_158444032.1">
    <property type="nucleotide sequence ID" value="NZ_JAOAOS010000001.1"/>
</dbReference>
<evidence type="ECO:0000313" key="1">
    <source>
        <dbReference type="EMBL" id="MFC5291632.1"/>
    </source>
</evidence>
<dbReference type="SUPFAM" id="SSF55008">
    <property type="entry name" value="HMA, heavy metal-associated domain"/>
    <property type="match status" value="1"/>
</dbReference>
<keyword evidence="2" id="KW-1185">Reference proteome</keyword>
<sequence>MTQVFEVSGMHCSGCAAAVQRAAAALVPGAKVTLDPPRLMVPEGAALEAATLNKALAELGEYRVKGPLADG</sequence>
<reference evidence="2" key="1">
    <citation type="journal article" date="2019" name="Int. J. Syst. Evol. Microbiol.">
        <title>The Global Catalogue of Microorganisms (GCM) 10K type strain sequencing project: providing services to taxonomists for standard genome sequencing and annotation.</title>
        <authorList>
            <consortium name="The Broad Institute Genomics Platform"/>
            <consortium name="The Broad Institute Genome Sequencing Center for Infectious Disease"/>
            <person name="Wu L."/>
            <person name="Ma J."/>
        </authorList>
    </citation>
    <scope>NUCLEOTIDE SEQUENCE [LARGE SCALE GENOMIC DNA]</scope>
    <source>
        <strain evidence="2">CGMCC 1.15643</strain>
    </source>
</reference>